<reference evidence="1" key="1">
    <citation type="submission" date="2021-06" db="EMBL/GenBank/DDBJ databases">
        <authorList>
            <person name="Kallberg Y."/>
            <person name="Tangrot J."/>
            <person name="Rosling A."/>
        </authorList>
    </citation>
    <scope>NUCLEOTIDE SEQUENCE</scope>
    <source>
        <strain evidence="1">CL551</strain>
    </source>
</reference>
<feature type="non-terminal residue" evidence="1">
    <location>
        <position position="92"/>
    </location>
</feature>
<keyword evidence="2" id="KW-1185">Reference proteome</keyword>
<name>A0A9N9ILU2_9GLOM</name>
<dbReference type="EMBL" id="CAJVPV010029448">
    <property type="protein sequence ID" value="CAG8738602.1"/>
    <property type="molecule type" value="Genomic_DNA"/>
</dbReference>
<accession>A0A9N9ILU2</accession>
<gene>
    <name evidence="1" type="ORF">AMORRO_LOCUS14548</name>
</gene>
<proteinExistence type="predicted"/>
<feature type="non-terminal residue" evidence="1">
    <location>
        <position position="1"/>
    </location>
</feature>
<organism evidence="1 2">
    <name type="scientific">Acaulospora morrowiae</name>
    <dbReference type="NCBI Taxonomy" id="94023"/>
    <lineage>
        <taxon>Eukaryota</taxon>
        <taxon>Fungi</taxon>
        <taxon>Fungi incertae sedis</taxon>
        <taxon>Mucoromycota</taxon>
        <taxon>Glomeromycotina</taxon>
        <taxon>Glomeromycetes</taxon>
        <taxon>Diversisporales</taxon>
        <taxon>Acaulosporaceae</taxon>
        <taxon>Acaulospora</taxon>
    </lineage>
</organism>
<evidence type="ECO:0000313" key="1">
    <source>
        <dbReference type="EMBL" id="CAG8738602.1"/>
    </source>
</evidence>
<sequence>MIPKVILKKNMFVRFSRRRKDDNENDEKVAVNLDMKKQALGRGDKKSGKEKDGKERVYRRWKSNFVLLTLILGDDVQQMDFGTYMLHEHELE</sequence>
<dbReference type="Proteomes" id="UP000789342">
    <property type="component" value="Unassembled WGS sequence"/>
</dbReference>
<dbReference type="AlphaFoldDB" id="A0A9N9ILU2"/>
<evidence type="ECO:0000313" key="2">
    <source>
        <dbReference type="Proteomes" id="UP000789342"/>
    </source>
</evidence>
<comment type="caution">
    <text evidence="1">The sequence shown here is derived from an EMBL/GenBank/DDBJ whole genome shotgun (WGS) entry which is preliminary data.</text>
</comment>
<protein>
    <submittedName>
        <fullName evidence="1">6840_t:CDS:1</fullName>
    </submittedName>
</protein>